<dbReference type="GO" id="GO:0005524">
    <property type="term" value="F:ATP binding"/>
    <property type="evidence" value="ECO:0007669"/>
    <property type="project" value="InterPro"/>
</dbReference>
<dbReference type="OrthoDB" id="72053at2759"/>
<dbReference type="PANTHER" id="PTHR43382:SF2">
    <property type="entry name" value="BIFUNCTIONAL GLUTAMATE_PROLINE--TRNA LIGASE"/>
    <property type="match status" value="1"/>
</dbReference>
<feature type="non-terminal residue" evidence="1">
    <location>
        <position position="1"/>
    </location>
</feature>
<comment type="caution">
    <text evidence="1">The sequence shown here is derived from an EMBL/GenBank/DDBJ whole genome shotgun (WGS) entry which is preliminary data.</text>
</comment>
<evidence type="ECO:0008006" key="3">
    <source>
        <dbReference type="Google" id="ProtNLM"/>
    </source>
</evidence>
<dbReference type="InterPro" id="IPR045864">
    <property type="entry name" value="aa-tRNA-synth_II/BPL/LPL"/>
</dbReference>
<keyword evidence="2" id="KW-1185">Reference proteome</keyword>
<name>A0A7J7LNX1_9MAGN</name>
<dbReference type="EMBL" id="JACGCM010002131">
    <property type="protein sequence ID" value="KAF6144252.1"/>
    <property type="molecule type" value="Genomic_DNA"/>
</dbReference>
<dbReference type="GO" id="GO:0006433">
    <property type="term" value="P:prolyl-tRNA aminoacylation"/>
    <property type="evidence" value="ECO:0007669"/>
    <property type="project" value="InterPro"/>
</dbReference>
<dbReference type="GO" id="GO:0004827">
    <property type="term" value="F:proline-tRNA ligase activity"/>
    <property type="evidence" value="ECO:0007669"/>
    <property type="project" value="InterPro"/>
</dbReference>
<evidence type="ECO:0000313" key="2">
    <source>
        <dbReference type="Proteomes" id="UP000541444"/>
    </source>
</evidence>
<dbReference type="Proteomes" id="UP000541444">
    <property type="component" value="Unassembled WGS sequence"/>
</dbReference>
<protein>
    <recommendedName>
        <fullName evidence="3">Thioredoxin domain-containing protein</fullName>
    </recommendedName>
</protein>
<dbReference type="Gene3D" id="3.30.930.10">
    <property type="entry name" value="Bira Bifunctional Protein, Domain 2"/>
    <property type="match status" value="1"/>
</dbReference>
<gene>
    <name evidence="1" type="ORF">GIB67_024479</name>
</gene>
<accession>A0A7J7LNX1</accession>
<dbReference type="AlphaFoldDB" id="A0A7J7LNX1"/>
<sequence length="151" mass="17803">NKLNITEKIRKFSIDQNLIPTGTEYHPGPVPNVMKRGDEVDKEYSEGYFSLTADTFPRYAQHYPILVVNFFAPWCYRSNRLVAWVTKSGNTDLEVPIAICPTSETIMYPYYDKWIRGHQDLLLKLNQWCNVVHWEFSNPTPFIRYSFILYV</sequence>
<dbReference type="GO" id="GO:0017101">
    <property type="term" value="C:aminoacyl-tRNA synthetase multienzyme complex"/>
    <property type="evidence" value="ECO:0007669"/>
    <property type="project" value="TreeGrafter"/>
</dbReference>
<dbReference type="SUPFAM" id="SSF55681">
    <property type="entry name" value="Class II aaRS and biotin synthetases"/>
    <property type="match status" value="1"/>
</dbReference>
<dbReference type="InterPro" id="IPR004499">
    <property type="entry name" value="Pro-tRNA-ligase_IIa_arc-type"/>
</dbReference>
<organism evidence="1 2">
    <name type="scientific">Kingdonia uniflora</name>
    <dbReference type="NCBI Taxonomy" id="39325"/>
    <lineage>
        <taxon>Eukaryota</taxon>
        <taxon>Viridiplantae</taxon>
        <taxon>Streptophyta</taxon>
        <taxon>Embryophyta</taxon>
        <taxon>Tracheophyta</taxon>
        <taxon>Spermatophyta</taxon>
        <taxon>Magnoliopsida</taxon>
        <taxon>Ranunculales</taxon>
        <taxon>Circaeasteraceae</taxon>
        <taxon>Kingdonia</taxon>
    </lineage>
</organism>
<dbReference type="GO" id="GO:0005737">
    <property type="term" value="C:cytoplasm"/>
    <property type="evidence" value="ECO:0007669"/>
    <property type="project" value="InterPro"/>
</dbReference>
<dbReference type="PANTHER" id="PTHR43382">
    <property type="entry name" value="PROLYL-TRNA SYNTHETASE"/>
    <property type="match status" value="1"/>
</dbReference>
<reference evidence="1 2" key="1">
    <citation type="journal article" date="2020" name="IScience">
        <title>Genome Sequencing of the Endangered Kingdonia uniflora (Circaeasteraceae, Ranunculales) Reveals Potential Mechanisms of Evolutionary Specialization.</title>
        <authorList>
            <person name="Sun Y."/>
            <person name="Deng T."/>
            <person name="Zhang A."/>
            <person name="Moore M.J."/>
            <person name="Landis J.B."/>
            <person name="Lin N."/>
            <person name="Zhang H."/>
            <person name="Zhang X."/>
            <person name="Huang J."/>
            <person name="Zhang X."/>
            <person name="Sun H."/>
            <person name="Wang H."/>
        </authorList>
    </citation>
    <scope>NUCLEOTIDE SEQUENCE [LARGE SCALE GENOMIC DNA]</scope>
    <source>
        <strain evidence="1">TB1705</strain>
        <tissue evidence="1">Leaf</tissue>
    </source>
</reference>
<proteinExistence type="predicted"/>
<evidence type="ECO:0000313" key="1">
    <source>
        <dbReference type="EMBL" id="KAF6144252.1"/>
    </source>
</evidence>